<feature type="non-terminal residue" evidence="1">
    <location>
        <position position="1"/>
    </location>
</feature>
<sequence>ILNYSVAEIRIKIVGVQYAVNSNHVKGEDMTAQEQQKTIEFLTMLDRKHPYVSVKPEPTNETDEEAFVARFASRKAGYVRNREEYKSLAQAALTTSGRGYFRARVKEVIISAEGYFFVEAETDSTPIVPILHKDHWKEWEPSLPLFPMTEEFLCVEDATMMMIDILRHETLTSDEEEELQEYTETLITMGKYALWYEAKEGIENVIKAMEAKKGDKMRYMANELEHLLSGLCNEGRQKKLRKSWLPHLLSTHEAERAWHDWLHLKGADCHKPDNLKMMSWLEDIETELSNIPALAPYSNDDKIAMLIRAHYTRIPLDKYRQLLTAFVIRDRLRMRLGLPTNSFAPTPSLTSQKEDYLIDKIIKYSQTLVRREDVEVLQRFIYHEISYLPPEYKLRVDNMTERFLSEEAREGIQINAIKEQTKALKEVAKKPTIQAEHYHAGNSTFDVHSKHLHLDHQEEGNSALLPSEL</sequence>
<comment type="caution">
    <text evidence="1">The sequence shown here is derived from an EMBL/GenBank/DDBJ whole genome shotgun (WGS) entry which is preliminary data.</text>
</comment>
<dbReference type="EMBL" id="QRKB01000031">
    <property type="protein sequence ID" value="RHH79534.1"/>
    <property type="molecule type" value="Genomic_DNA"/>
</dbReference>
<gene>
    <name evidence="1" type="ORF">DW192_11380</name>
</gene>
<name>A0A414Y073_9BACT</name>
<evidence type="ECO:0000313" key="2">
    <source>
        <dbReference type="Proteomes" id="UP000284548"/>
    </source>
</evidence>
<dbReference type="AlphaFoldDB" id="A0A414Y073"/>
<reference evidence="1 2" key="1">
    <citation type="submission" date="2018-08" db="EMBL/GenBank/DDBJ databases">
        <title>A genome reference for cultivated species of the human gut microbiota.</title>
        <authorList>
            <person name="Zou Y."/>
            <person name="Xue W."/>
            <person name="Luo G."/>
        </authorList>
    </citation>
    <scope>NUCLEOTIDE SEQUENCE [LARGE SCALE GENOMIC DNA]</scope>
    <source>
        <strain evidence="1 2">AM16-54</strain>
    </source>
</reference>
<accession>A0A414Y073</accession>
<organism evidence="1 2">
    <name type="scientific">Segatella copri</name>
    <dbReference type="NCBI Taxonomy" id="165179"/>
    <lineage>
        <taxon>Bacteria</taxon>
        <taxon>Pseudomonadati</taxon>
        <taxon>Bacteroidota</taxon>
        <taxon>Bacteroidia</taxon>
        <taxon>Bacteroidales</taxon>
        <taxon>Prevotellaceae</taxon>
        <taxon>Segatella</taxon>
    </lineage>
</organism>
<protein>
    <submittedName>
        <fullName evidence="1">Uncharacterized protein</fullName>
    </submittedName>
</protein>
<dbReference type="RefSeq" id="WP_220432946.1">
    <property type="nucleotide sequence ID" value="NZ_QRKB01000031.1"/>
</dbReference>
<evidence type="ECO:0000313" key="1">
    <source>
        <dbReference type="EMBL" id="RHH79534.1"/>
    </source>
</evidence>
<dbReference type="Proteomes" id="UP000284548">
    <property type="component" value="Unassembled WGS sequence"/>
</dbReference>
<proteinExistence type="predicted"/>